<dbReference type="Gene3D" id="3.40.190.10">
    <property type="entry name" value="Periplasmic binding protein-like II"/>
    <property type="match status" value="2"/>
</dbReference>
<dbReference type="PANTHER" id="PTHR30632:SF0">
    <property type="entry name" value="SULFATE-BINDING PROTEIN"/>
    <property type="match status" value="1"/>
</dbReference>
<dbReference type="Pfam" id="PF13531">
    <property type="entry name" value="SBP_bac_11"/>
    <property type="match status" value="1"/>
</dbReference>
<organism evidence="1 2">
    <name type="scientific">Haemophilus influenzae 22.4-21</name>
    <dbReference type="NCBI Taxonomy" id="375063"/>
    <lineage>
        <taxon>Bacteria</taxon>
        <taxon>Pseudomonadati</taxon>
        <taxon>Pseudomonadota</taxon>
        <taxon>Gammaproteobacteria</taxon>
        <taxon>Pasteurellales</taxon>
        <taxon>Pasteurellaceae</taxon>
        <taxon>Haemophilus</taxon>
    </lineage>
</organism>
<gene>
    <name evidence="1" type="ORF">CGSHiR3021_02573</name>
</gene>
<evidence type="ECO:0000313" key="1">
    <source>
        <dbReference type="EMBL" id="EDK12758.1"/>
    </source>
</evidence>
<dbReference type="PANTHER" id="PTHR30632">
    <property type="entry name" value="MOLYBDATE-BINDING PERIPLASMIC PROTEIN"/>
    <property type="match status" value="1"/>
</dbReference>
<protein>
    <recommendedName>
        <fullName evidence="3">Molybdate ABC transporter substrate-binding protein</fullName>
    </recommendedName>
</protein>
<dbReference type="AlphaFoldDB" id="A4P1E8"/>
<proteinExistence type="predicted"/>
<dbReference type="CDD" id="cd13541">
    <property type="entry name" value="PBP2_ModA_like_2"/>
    <property type="match status" value="1"/>
</dbReference>
<dbReference type="Proteomes" id="UP000005596">
    <property type="component" value="Unassembled WGS sequence"/>
</dbReference>
<sequence>MRILAAGSLRQPFTLWQQALIQQYHLQVEIEFGPAGLLCQRIEQGEKVDLFASANDAHLRHLQARYPHIQLVPFATNRLCLIAKKSVITHHDENWLTLLMSPHLRLGVSTPKADPCGDYTLALFSNIEKRHMGYGSELKEKAMAIVGGPDSITIPTGRNTAEWLFEQNYADLFIGYASNHQSLRQHSDICVLDIPDEYNVRANYTLAAFTAEALRLVDSLLCLTCGQKIFTRLRLFACQSYLMNSLDIINYKIYGYITHARIT</sequence>
<dbReference type="NCBIfam" id="NF002918">
    <property type="entry name" value="PRK03537.1-4"/>
    <property type="match status" value="1"/>
</dbReference>
<dbReference type="EMBL" id="AAZJ01000030">
    <property type="protein sequence ID" value="EDK12758.1"/>
    <property type="molecule type" value="Genomic_DNA"/>
</dbReference>
<name>A4P1E8_HAEIF</name>
<dbReference type="InterPro" id="IPR050682">
    <property type="entry name" value="ModA/WtpA"/>
</dbReference>
<dbReference type="SUPFAM" id="SSF53850">
    <property type="entry name" value="Periplasmic binding protein-like II"/>
    <property type="match status" value="1"/>
</dbReference>
<evidence type="ECO:0008006" key="3">
    <source>
        <dbReference type="Google" id="ProtNLM"/>
    </source>
</evidence>
<dbReference type="BioCyc" id="HINF375063:G119K-2307-MONOMER"/>
<dbReference type="GO" id="GO:0015689">
    <property type="term" value="P:molybdate ion transport"/>
    <property type="evidence" value="ECO:0007669"/>
    <property type="project" value="TreeGrafter"/>
</dbReference>
<evidence type="ECO:0000313" key="2">
    <source>
        <dbReference type="Proteomes" id="UP000005596"/>
    </source>
</evidence>
<dbReference type="GO" id="GO:0030973">
    <property type="term" value="F:molybdate ion binding"/>
    <property type="evidence" value="ECO:0007669"/>
    <property type="project" value="TreeGrafter"/>
</dbReference>
<reference evidence="1 2" key="1">
    <citation type="journal article" date="2007" name="Genome Biol.">
        <title>Characterization and modeling of the Haemophilus influenzae core and supragenomes based on the complete genomic sequences of Rd and 12 clinical nontypeable strains.</title>
        <authorList>
            <person name="Hogg J.S."/>
            <person name="Hu F.Z."/>
            <person name="Janto B."/>
            <person name="Boissy R."/>
            <person name="Hayes J."/>
            <person name="Keefe R."/>
            <person name="Post J.C."/>
            <person name="Ehrlich G.D."/>
        </authorList>
    </citation>
    <scope>NUCLEOTIDE SEQUENCE [LARGE SCALE GENOMIC DNA]</scope>
    <source>
        <strain evidence="1 2">22.4-21</strain>
    </source>
</reference>
<accession>A4P1E8</accession>